<keyword evidence="8" id="KW-1185">Reference proteome</keyword>
<dbReference type="PROSITE" id="PS50865">
    <property type="entry name" value="ZF_MYND_2"/>
    <property type="match status" value="1"/>
</dbReference>
<feature type="region of interest" description="Disordered" evidence="5">
    <location>
        <begin position="1"/>
        <end position="25"/>
    </location>
</feature>
<gene>
    <name evidence="7" type="ORF">HYDPIDRAFT_176220</name>
</gene>
<keyword evidence="2 4" id="KW-0863">Zinc-finger</keyword>
<dbReference type="Proteomes" id="UP000053820">
    <property type="component" value="Unassembled WGS sequence"/>
</dbReference>
<accession>A0A0C9W7L4</accession>
<dbReference type="HOGENOM" id="CLU_010273_0_0_1"/>
<dbReference type="AlphaFoldDB" id="A0A0C9W7L4"/>
<evidence type="ECO:0000256" key="1">
    <source>
        <dbReference type="ARBA" id="ARBA00022723"/>
    </source>
</evidence>
<dbReference type="Pfam" id="PF01753">
    <property type="entry name" value="zf-MYND"/>
    <property type="match status" value="1"/>
</dbReference>
<keyword evidence="3" id="KW-0862">Zinc</keyword>
<evidence type="ECO:0000313" key="7">
    <source>
        <dbReference type="EMBL" id="KIJ63203.1"/>
    </source>
</evidence>
<dbReference type="SUPFAM" id="SSF48371">
    <property type="entry name" value="ARM repeat"/>
    <property type="match status" value="1"/>
</dbReference>
<evidence type="ECO:0000256" key="5">
    <source>
        <dbReference type="SAM" id="MobiDB-lite"/>
    </source>
</evidence>
<feature type="domain" description="MYND-type" evidence="6">
    <location>
        <begin position="668"/>
        <end position="706"/>
    </location>
</feature>
<evidence type="ECO:0000256" key="3">
    <source>
        <dbReference type="ARBA" id="ARBA00022833"/>
    </source>
</evidence>
<dbReference type="Gene3D" id="6.10.140.2220">
    <property type="match status" value="1"/>
</dbReference>
<sequence>MPGPRGKQRVKKPKPRAPGVNPGAGHAAEFESLIDDIDGAEDWNAVAKILCDYLELPDLTRRSGLKKVYNNFDVIYKRIDGVYVANAGNEKILGGIVGIYTKMCADSILRNLLFQRGLLTKIMPLIERDSSSESRQLALRALTTVTHHGGADIRREISLQSPVLIKILQDHPDDLKSAELAISTLAHAVGAAISEEQKPATKYTKALKVPTLLSLVIQFISKPGVSLQLLHHGLELLAHTTLHCWQECKAYPPMIEFLAACLRSTDLSVRCSALGALLRLNGNCSEDDQRFNDPNKLIAAVQRGFPDHLSDVSMDYGPMRCDSTLTLRSVADYQKAMMQCAQNHDLYRLGLSLAELITRNEFSIGEGGFQFMNERTGKPEFMDVGLPFKMWTDALPHCASAIRAKGRPQEVDLADMIEMKFFIVRSRIPDATALAKKAIQRNPKFPYFYYVMTLGSDHNEGLRCAKKGLKCTNSTPFVRFGLMHRAVEIAGNLGVCRIQESREGERKWEEGIAFMTSAWEDAKTYVSQAPPDARHMKNVLYWYICLTLAIKGPEISVNLNELQGAVKKLKIADDFSRFFGINPPKTQLRLTQETILKYFTPGAQKWSSIVSRFDSAVAEEDHVISPGRAEDQLVAWLEDIRLENGDQERPERCSHARITTNTVELYRCSWCGNPSAVLRKCSGCEKARYCDSACQKQGWSEHKTVCKS</sequence>
<evidence type="ECO:0000256" key="4">
    <source>
        <dbReference type="PROSITE-ProRule" id="PRU00134"/>
    </source>
</evidence>
<feature type="compositionally biased region" description="Basic residues" evidence="5">
    <location>
        <begin position="1"/>
        <end position="15"/>
    </location>
</feature>
<keyword evidence="1" id="KW-0479">Metal-binding</keyword>
<dbReference type="EMBL" id="KN839852">
    <property type="protein sequence ID" value="KIJ63203.1"/>
    <property type="molecule type" value="Genomic_DNA"/>
</dbReference>
<evidence type="ECO:0000259" key="6">
    <source>
        <dbReference type="PROSITE" id="PS50865"/>
    </source>
</evidence>
<name>A0A0C9W7L4_9AGAM</name>
<reference evidence="7 8" key="1">
    <citation type="submission" date="2014-04" db="EMBL/GenBank/DDBJ databases">
        <title>Evolutionary Origins and Diversification of the Mycorrhizal Mutualists.</title>
        <authorList>
            <consortium name="DOE Joint Genome Institute"/>
            <consortium name="Mycorrhizal Genomics Consortium"/>
            <person name="Kohler A."/>
            <person name="Kuo A."/>
            <person name="Nagy L.G."/>
            <person name="Floudas D."/>
            <person name="Copeland A."/>
            <person name="Barry K.W."/>
            <person name="Cichocki N."/>
            <person name="Veneault-Fourrey C."/>
            <person name="LaButti K."/>
            <person name="Lindquist E.A."/>
            <person name="Lipzen A."/>
            <person name="Lundell T."/>
            <person name="Morin E."/>
            <person name="Murat C."/>
            <person name="Riley R."/>
            <person name="Ohm R."/>
            <person name="Sun H."/>
            <person name="Tunlid A."/>
            <person name="Henrissat B."/>
            <person name="Grigoriev I.V."/>
            <person name="Hibbett D.S."/>
            <person name="Martin F."/>
        </authorList>
    </citation>
    <scope>NUCLEOTIDE SEQUENCE [LARGE SCALE GENOMIC DNA]</scope>
    <source>
        <strain evidence="7 8">MD-312</strain>
    </source>
</reference>
<dbReference type="InterPro" id="IPR016024">
    <property type="entry name" value="ARM-type_fold"/>
</dbReference>
<evidence type="ECO:0000256" key="2">
    <source>
        <dbReference type="ARBA" id="ARBA00022771"/>
    </source>
</evidence>
<organism evidence="7 8">
    <name type="scientific">Hydnomerulius pinastri MD-312</name>
    <dbReference type="NCBI Taxonomy" id="994086"/>
    <lineage>
        <taxon>Eukaryota</taxon>
        <taxon>Fungi</taxon>
        <taxon>Dikarya</taxon>
        <taxon>Basidiomycota</taxon>
        <taxon>Agaricomycotina</taxon>
        <taxon>Agaricomycetes</taxon>
        <taxon>Agaricomycetidae</taxon>
        <taxon>Boletales</taxon>
        <taxon>Boletales incertae sedis</taxon>
        <taxon>Leucogyrophana</taxon>
    </lineage>
</organism>
<dbReference type="GO" id="GO:0008270">
    <property type="term" value="F:zinc ion binding"/>
    <property type="evidence" value="ECO:0007669"/>
    <property type="project" value="UniProtKB-KW"/>
</dbReference>
<evidence type="ECO:0000313" key="8">
    <source>
        <dbReference type="Proteomes" id="UP000053820"/>
    </source>
</evidence>
<dbReference type="InterPro" id="IPR011989">
    <property type="entry name" value="ARM-like"/>
</dbReference>
<protein>
    <recommendedName>
        <fullName evidence="6">MYND-type domain-containing protein</fullName>
    </recommendedName>
</protein>
<dbReference type="Gene3D" id="1.25.10.10">
    <property type="entry name" value="Leucine-rich Repeat Variant"/>
    <property type="match status" value="1"/>
</dbReference>
<proteinExistence type="predicted"/>
<dbReference type="SUPFAM" id="SSF144232">
    <property type="entry name" value="HIT/MYND zinc finger-like"/>
    <property type="match status" value="1"/>
</dbReference>
<dbReference type="InterPro" id="IPR002893">
    <property type="entry name" value="Znf_MYND"/>
</dbReference>
<dbReference type="PROSITE" id="PS01360">
    <property type="entry name" value="ZF_MYND_1"/>
    <property type="match status" value="1"/>
</dbReference>
<dbReference type="OrthoDB" id="341421at2759"/>